<dbReference type="PANTHER" id="PTHR14226">
    <property type="entry name" value="NEUROPATHY TARGET ESTERASE/SWISS CHEESE D.MELANOGASTER"/>
    <property type="match status" value="1"/>
</dbReference>
<dbReference type="AlphaFoldDB" id="A0A1M6P516"/>
<dbReference type="Pfam" id="PF01734">
    <property type="entry name" value="Patatin"/>
    <property type="match status" value="1"/>
</dbReference>
<feature type="active site" description="Nucleophile" evidence="4">
    <location>
        <position position="58"/>
    </location>
</feature>
<feature type="short sequence motif" description="GXGXXG" evidence="4">
    <location>
        <begin position="29"/>
        <end position="34"/>
    </location>
</feature>
<feature type="chain" id="PRO_5013291365" evidence="5">
    <location>
        <begin position="21"/>
        <end position="756"/>
    </location>
</feature>
<dbReference type="InterPro" id="IPR016035">
    <property type="entry name" value="Acyl_Trfase/lysoPLipase"/>
</dbReference>
<dbReference type="PROSITE" id="PS51635">
    <property type="entry name" value="PNPLA"/>
    <property type="match status" value="1"/>
</dbReference>
<evidence type="ECO:0000256" key="3">
    <source>
        <dbReference type="ARBA" id="ARBA00023098"/>
    </source>
</evidence>
<evidence type="ECO:0000313" key="8">
    <source>
        <dbReference type="Proteomes" id="UP000184474"/>
    </source>
</evidence>
<keyword evidence="2 4" id="KW-0442">Lipid degradation</keyword>
<protein>
    <submittedName>
        <fullName evidence="7">NTE family protein</fullName>
    </submittedName>
</protein>
<evidence type="ECO:0000256" key="4">
    <source>
        <dbReference type="PROSITE-ProRule" id="PRU01161"/>
    </source>
</evidence>
<evidence type="ECO:0000259" key="6">
    <source>
        <dbReference type="PROSITE" id="PS51635"/>
    </source>
</evidence>
<reference evidence="8" key="1">
    <citation type="submission" date="2016-11" db="EMBL/GenBank/DDBJ databases">
        <authorList>
            <person name="Varghese N."/>
            <person name="Submissions S."/>
        </authorList>
    </citation>
    <scope>NUCLEOTIDE SEQUENCE [LARGE SCALE GENOMIC DNA]</scope>
    <source>
        <strain evidence="8">DSM 26134</strain>
    </source>
</reference>
<keyword evidence="5" id="KW-0732">Signal</keyword>
<dbReference type="PANTHER" id="PTHR14226:SF29">
    <property type="entry name" value="NEUROPATHY TARGET ESTERASE SWS"/>
    <property type="match status" value="1"/>
</dbReference>
<evidence type="ECO:0000256" key="2">
    <source>
        <dbReference type="ARBA" id="ARBA00022963"/>
    </source>
</evidence>
<dbReference type="GO" id="GO:0016787">
    <property type="term" value="F:hydrolase activity"/>
    <property type="evidence" value="ECO:0007669"/>
    <property type="project" value="UniProtKB-UniRule"/>
</dbReference>
<evidence type="ECO:0000313" key="7">
    <source>
        <dbReference type="EMBL" id="SHK02992.1"/>
    </source>
</evidence>
<keyword evidence="8" id="KW-1185">Reference proteome</keyword>
<feature type="domain" description="PNPLA" evidence="6">
    <location>
        <begin position="25"/>
        <end position="220"/>
    </location>
</feature>
<gene>
    <name evidence="7" type="ORF">SAMN04488028_102548</name>
</gene>
<feature type="short sequence motif" description="GXSXG" evidence="4">
    <location>
        <begin position="56"/>
        <end position="60"/>
    </location>
</feature>
<proteinExistence type="predicted"/>
<evidence type="ECO:0000256" key="5">
    <source>
        <dbReference type="SAM" id="SignalP"/>
    </source>
</evidence>
<dbReference type="Proteomes" id="UP000184474">
    <property type="component" value="Unassembled WGS sequence"/>
</dbReference>
<feature type="signal peptide" evidence="5">
    <location>
        <begin position="1"/>
        <end position="20"/>
    </location>
</feature>
<dbReference type="GO" id="GO:0016042">
    <property type="term" value="P:lipid catabolic process"/>
    <property type="evidence" value="ECO:0007669"/>
    <property type="project" value="UniProtKB-UniRule"/>
</dbReference>
<dbReference type="EMBL" id="FRAA01000002">
    <property type="protein sequence ID" value="SHK02992.1"/>
    <property type="molecule type" value="Genomic_DNA"/>
</dbReference>
<feature type="short sequence motif" description="DGA/G" evidence="4">
    <location>
        <begin position="207"/>
        <end position="209"/>
    </location>
</feature>
<name>A0A1M6P516_REIAG</name>
<dbReference type="InterPro" id="IPR002641">
    <property type="entry name" value="PNPLA_dom"/>
</dbReference>
<sequence length="756" mass="85821">MYKQTILVLILFLVTSKTHAQRVALVLSGGGAKGLAHAGVIQALEENNIPIDYVIGTSMGSVVGGHYVAGYSAKQISELAQSQKMQNWIDGIMEKQYQVNNIDKVPDPSWLSLKIDLDSIARPTLDMNMDNDFTLNIHLAEQFAEASRIAESNFDSLFVPFRSTASNIFEETPVTIDSGNLYEAVRASMSIPFIYRPVRIDGKLLLDGGIYDNFPVDIAKAAFKPDVIIGVNVGDKVAAEYPYDTDERQMAESVVFLLLNKADPRELSDKDIFLDVDVSEYGALAFDMAKEIYQLGYETALAQMSEIKTKIERRVDQDEITLKRKEFNSRKQKITFDTITIDGFNPKKSQYISKSFDKTRPLDFEAIQKGYFNLISDDYFANLFPSYTLGDKNSFELRGNNDPKLRSRIGGSITTRHISYFFLELNLKRLSGIMEDYSLQAYLGRFYTSLALRTNFKLRGQRQWSLQAESILNQWDYLSASDYLLKGNQLAPLKRNDLKIGMRLNTVLNRNFSLNYNAAFIANTDKVHNEQNPLSVDFDNFDLAGIRTGFGLYHNGLNDPEFPTRGSRLTVNLDYFYALSTLRYGQQQSTDLEETLEWSRVKVRGDKYWQLTNRLSWGAKAEMVLSNQPTMGTALTTSINLPAFYPHQVSRTLYLRNFRGRNYLAIGTVGSLSLYKNLSFRLEGYAFQSFDYLEDTPELTFQTNSFDSKFTASSSLVLKTIIGPVSFQANYYEGEIDNWGLLLRVGYLLFNKQSLE</sequence>
<keyword evidence="1 4" id="KW-0378">Hydrolase</keyword>
<organism evidence="7 8">
    <name type="scientific">Reichenbachiella agariperforans</name>
    <dbReference type="NCBI Taxonomy" id="156994"/>
    <lineage>
        <taxon>Bacteria</taxon>
        <taxon>Pseudomonadati</taxon>
        <taxon>Bacteroidota</taxon>
        <taxon>Cytophagia</taxon>
        <taxon>Cytophagales</taxon>
        <taxon>Reichenbachiellaceae</taxon>
        <taxon>Reichenbachiella</taxon>
    </lineage>
</organism>
<feature type="active site" description="Proton acceptor" evidence="4">
    <location>
        <position position="207"/>
    </location>
</feature>
<accession>A0A1M6P516</accession>
<evidence type="ECO:0000256" key="1">
    <source>
        <dbReference type="ARBA" id="ARBA00022801"/>
    </source>
</evidence>
<dbReference type="SUPFAM" id="SSF52151">
    <property type="entry name" value="FabD/lysophospholipase-like"/>
    <property type="match status" value="1"/>
</dbReference>
<dbReference type="STRING" id="156994.SAMN04488028_102548"/>
<dbReference type="CDD" id="cd07205">
    <property type="entry name" value="Pat_PNPLA6_PNPLA7_NTE1_like"/>
    <property type="match status" value="1"/>
</dbReference>
<keyword evidence="3 4" id="KW-0443">Lipid metabolism</keyword>
<dbReference type="InterPro" id="IPR050301">
    <property type="entry name" value="NTE"/>
</dbReference>
<dbReference type="Gene3D" id="2.40.160.50">
    <property type="entry name" value="membrane protein fhac: a member of the omp85/tpsb transporter family"/>
    <property type="match status" value="1"/>
</dbReference>
<dbReference type="Gene3D" id="3.40.1090.10">
    <property type="entry name" value="Cytosolic phospholipase A2 catalytic domain"/>
    <property type="match status" value="2"/>
</dbReference>